<evidence type="ECO:0000256" key="1">
    <source>
        <dbReference type="SAM" id="Phobius"/>
    </source>
</evidence>
<keyword evidence="1" id="KW-1133">Transmembrane helix</keyword>
<comment type="caution">
    <text evidence="2">The sequence shown here is derived from an EMBL/GenBank/DDBJ whole genome shotgun (WGS) entry which is preliminary data.</text>
</comment>
<name>A0A918P9F2_9SPHN</name>
<sequence>MSPVARTTALVLGGAVALGGIALCTVDPGGIALVAVGGLIVASVLVEGRYRRGSGQAMGTSGRWQDTGEREIDSETGQPVAVWFDPVSGARRYLPLGERP</sequence>
<feature type="transmembrane region" description="Helical" evidence="1">
    <location>
        <begin position="32"/>
        <end position="50"/>
    </location>
</feature>
<reference evidence="2" key="2">
    <citation type="submission" date="2020-09" db="EMBL/GenBank/DDBJ databases">
        <authorList>
            <person name="Sun Q."/>
            <person name="Kim S."/>
        </authorList>
    </citation>
    <scope>NUCLEOTIDE SEQUENCE</scope>
    <source>
        <strain evidence="2">KCTC 32255</strain>
    </source>
</reference>
<evidence type="ECO:0000313" key="2">
    <source>
        <dbReference type="EMBL" id="GGY92276.1"/>
    </source>
</evidence>
<gene>
    <name evidence="2" type="ORF">GCM10011614_03780</name>
</gene>
<dbReference type="AlphaFoldDB" id="A0A918P9F2"/>
<proteinExistence type="predicted"/>
<protein>
    <submittedName>
        <fullName evidence="2">Uncharacterized protein</fullName>
    </submittedName>
</protein>
<keyword evidence="1" id="KW-0472">Membrane</keyword>
<keyword evidence="1" id="KW-0812">Transmembrane</keyword>
<dbReference type="Proteomes" id="UP000648075">
    <property type="component" value="Unassembled WGS sequence"/>
</dbReference>
<organism evidence="2 3">
    <name type="scientific">Novosphingobium colocasiae</name>
    <dbReference type="NCBI Taxonomy" id="1256513"/>
    <lineage>
        <taxon>Bacteria</taxon>
        <taxon>Pseudomonadati</taxon>
        <taxon>Pseudomonadota</taxon>
        <taxon>Alphaproteobacteria</taxon>
        <taxon>Sphingomonadales</taxon>
        <taxon>Sphingomonadaceae</taxon>
        <taxon>Novosphingobium</taxon>
    </lineage>
</organism>
<reference evidence="2" key="1">
    <citation type="journal article" date="2014" name="Int. J. Syst. Evol. Microbiol.">
        <title>Complete genome sequence of Corynebacterium casei LMG S-19264T (=DSM 44701T), isolated from a smear-ripened cheese.</title>
        <authorList>
            <consortium name="US DOE Joint Genome Institute (JGI-PGF)"/>
            <person name="Walter F."/>
            <person name="Albersmeier A."/>
            <person name="Kalinowski J."/>
            <person name="Ruckert C."/>
        </authorList>
    </citation>
    <scope>NUCLEOTIDE SEQUENCE</scope>
    <source>
        <strain evidence="2">KCTC 32255</strain>
    </source>
</reference>
<dbReference type="EMBL" id="BMZA01000001">
    <property type="protein sequence ID" value="GGY92276.1"/>
    <property type="molecule type" value="Genomic_DNA"/>
</dbReference>
<dbReference type="RefSeq" id="WP_189619389.1">
    <property type="nucleotide sequence ID" value="NZ_BMZA01000001.1"/>
</dbReference>
<evidence type="ECO:0000313" key="3">
    <source>
        <dbReference type="Proteomes" id="UP000648075"/>
    </source>
</evidence>
<keyword evidence="3" id="KW-1185">Reference proteome</keyword>
<accession>A0A918P9F2</accession>